<name>A0ABT2X006_9RHOB</name>
<feature type="domain" description="6-phosphogluconate dehydrogenase NADP-binding" evidence="1">
    <location>
        <begin position="44"/>
        <end position="157"/>
    </location>
</feature>
<dbReference type="PANTHER" id="PTHR43060">
    <property type="entry name" value="3-HYDROXYISOBUTYRATE DEHYDROGENASE-LIKE 1, MITOCHONDRIAL-RELATED"/>
    <property type="match status" value="1"/>
</dbReference>
<dbReference type="SUPFAM" id="SSF51735">
    <property type="entry name" value="NAD(P)-binding Rossmann-fold domains"/>
    <property type="match status" value="1"/>
</dbReference>
<dbReference type="InterPro" id="IPR036291">
    <property type="entry name" value="NAD(P)-bd_dom_sf"/>
</dbReference>
<reference evidence="2 3" key="1">
    <citation type="submission" date="2022-10" db="EMBL/GenBank/DDBJ databases">
        <title>Defluviimonas sp. nov., isolated from ocean surface sediments.</title>
        <authorList>
            <person name="He W."/>
            <person name="Wang L."/>
            <person name="Zhang D.-F."/>
        </authorList>
    </citation>
    <scope>NUCLEOTIDE SEQUENCE [LARGE SCALE GENOMIC DNA]</scope>
    <source>
        <strain evidence="2 3">WL0024</strain>
    </source>
</reference>
<dbReference type="PANTHER" id="PTHR43060:SF15">
    <property type="entry name" value="3-HYDROXYISOBUTYRATE DEHYDROGENASE-LIKE 1, MITOCHONDRIAL-RELATED"/>
    <property type="match status" value="1"/>
</dbReference>
<comment type="caution">
    <text evidence="2">The sequence shown here is derived from an EMBL/GenBank/DDBJ whole genome shotgun (WGS) entry which is preliminary data.</text>
</comment>
<accession>A0ABT2X006</accession>
<dbReference type="Proteomes" id="UP001209535">
    <property type="component" value="Unassembled WGS sequence"/>
</dbReference>
<sequence length="268" mass="27956">MRGIGIAGSARIARPFLARLNAAGIMAEAFGLAPLDGAGHEASAAEAEVFANGLTCLIIAPRGIAETEALLFEGPAFAKRAASLRTIVIAATLSPRYVRALRGRVGDGIALIDAPYTGSLRAAEEGRLSFFIGGEEDDISRIAPVFDELGHQATRMGGFGTAMAAKVMNDFLAASATALTRIALDWAEAQGIDEARLLEMTGDTLDGLLLPGHDLADPVAPGGGAVDCVTTLVREVETALDTALKGAHLTPPHKVQEMFRSMKSRALH</sequence>
<dbReference type="Pfam" id="PF03446">
    <property type="entry name" value="NAD_binding_2"/>
    <property type="match status" value="1"/>
</dbReference>
<keyword evidence="3" id="KW-1185">Reference proteome</keyword>
<protein>
    <submittedName>
        <fullName evidence="2">NAD(P)-binding domain-containing protein</fullName>
    </submittedName>
</protein>
<dbReference type="EMBL" id="JAOVQO010000003">
    <property type="protein sequence ID" value="MCU9847268.1"/>
    <property type="molecule type" value="Genomic_DNA"/>
</dbReference>
<gene>
    <name evidence="2" type="ORF">OEZ60_04540</name>
</gene>
<evidence type="ECO:0000313" key="2">
    <source>
        <dbReference type="EMBL" id="MCU9847268.1"/>
    </source>
</evidence>
<evidence type="ECO:0000259" key="1">
    <source>
        <dbReference type="Pfam" id="PF03446"/>
    </source>
</evidence>
<organism evidence="2 3">
    <name type="scientific">Albidovulum salinarum</name>
    <dbReference type="NCBI Taxonomy" id="2984153"/>
    <lineage>
        <taxon>Bacteria</taxon>
        <taxon>Pseudomonadati</taxon>
        <taxon>Pseudomonadota</taxon>
        <taxon>Alphaproteobacteria</taxon>
        <taxon>Rhodobacterales</taxon>
        <taxon>Paracoccaceae</taxon>
        <taxon>Albidovulum</taxon>
    </lineage>
</organism>
<evidence type="ECO:0000313" key="3">
    <source>
        <dbReference type="Proteomes" id="UP001209535"/>
    </source>
</evidence>
<proteinExistence type="predicted"/>
<dbReference type="InterPro" id="IPR006115">
    <property type="entry name" value="6PGDH_NADP-bd"/>
</dbReference>
<dbReference type="RefSeq" id="WP_263333653.1">
    <property type="nucleotide sequence ID" value="NZ_JAOVQO010000003.1"/>
</dbReference>
<dbReference type="Gene3D" id="3.40.50.720">
    <property type="entry name" value="NAD(P)-binding Rossmann-like Domain"/>
    <property type="match status" value="1"/>
</dbReference>